<protein>
    <submittedName>
        <fullName evidence="1 2">Uncharacterized protein</fullName>
    </submittedName>
</protein>
<dbReference type="GO" id="GO:0003676">
    <property type="term" value="F:nucleic acid binding"/>
    <property type="evidence" value="ECO:0007669"/>
    <property type="project" value="InterPro"/>
</dbReference>
<gene>
    <name evidence="1" type="ORF">IscW_ISCW013087</name>
</gene>
<dbReference type="AlphaFoldDB" id="B7QDI5"/>
<dbReference type="PaxDb" id="6945-B7QDI5"/>
<proteinExistence type="predicted"/>
<evidence type="ECO:0000313" key="2">
    <source>
        <dbReference type="EnsemblMetazoa" id="ISCW013087-PA"/>
    </source>
</evidence>
<dbReference type="EMBL" id="DS914053">
    <property type="protein sequence ID" value="EEC16907.1"/>
    <property type="molecule type" value="Genomic_DNA"/>
</dbReference>
<dbReference type="Gene3D" id="3.30.420.10">
    <property type="entry name" value="Ribonuclease H-like superfamily/Ribonuclease H"/>
    <property type="match status" value="1"/>
</dbReference>
<dbReference type="InParanoid" id="B7QDI5"/>
<dbReference type="STRING" id="6945.B7QDI5"/>
<reference evidence="2" key="2">
    <citation type="submission" date="2020-05" db="UniProtKB">
        <authorList>
            <consortium name="EnsemblMetazoa"/>
        </authorList>
    </citation>
    <scope>IDENTIFICATION</scope>
    <source>
        <strain evidence="2">wikel</strain>
    </source>
</reference>
<dbReference type="HOGENOM" id="CLU_033666_4_0_1"/>
<dbReference type="EnsemblMetazoa" id="ISCW013087-RA">
    <property type="protein sequence ID" value="ISCW013087-PA"/>
    <property type="gene ID" value="ISCW013087"/>
</dbReference>
<dbReference type="Proteomes" id="UP000001555">
    <property type="component" value="Unassembled WGS sequence"/>
</dbReference>
<dbReference type="VEuPathDB" id="VectorBase:ISCI013087"/>
<evidence type="ECO:0000313" key="3">
    <source>
        <dbReference type="Proteomes" id="UP000001555"/>
    </source>
</evidence>
<keyword evidence="3" id="KW-1185">Reference proteome</keyword>
<evidence type="ECO:0000313" key="1">
    <source>
        <dbReference type="EMBL" id="EEC16907.1"/>
    </source>
</evidence>
<sequence>MKLCERLFTGHLAKELSPSNLPVLNPLDFSVCSVLEQKVPANSNQSLEFLKNSRIRAWEELDGEYVRVTIYSLKKRLKACVKAIGGHFDHVFI</sequence>
<dbReference type="InterPro" id="IPR036397">
    <property type="entry name" value="RNaseH_sf"/>
</dbReference>
<reference evidence="1 3" key="1">
    <citation type="submission" date="2008-03" db="EMBL/GenBank/DDBJ databases">
        <title>Annotation of Ixodes scapularis.</title>
        <authorList>
            <consortium name="Ixodes scapularis Genome Project Consortium"/>
            <person name="Caler E."/>
            <person name="Hannick L.I."/>
            <person name="Bidwell S."/>
            <person name="Joardar V."/>
            <person name="Thiagarajan M."/>
            <person name="Amedeo P."/>
            <person name="Galinsky K.J."/>
            <person name="Schobel S."/>
            <person name="Inman J."/>
            <person name="Hostetler J."/>
            <person name="Miller J."/>
            <person name="Hammond M."/>
            <person name="Megy K."/>
            <person name="Lawson D."/>
            <person name="Kodira C."/>
            <person name="Sutton G."/>
            <person name="Meyer J."/>
            <person name="Hill C.A."/>
            <person name="Birren B."/>
            <person name="Nene V."/>
            <person name="Collins F."/>
            <person name="Alarcon-Chaidez F."/>
            <person name="Wikel S."/>
            <person name="Strausberg R."/>
        </authorList>
    </citation>
    <scope>NUCLEOTIDE SEQUENCE [LARGE SCALE GENOMIC DNA]</scope>
    <source>
        <strain evidence="3">Wikel</strain>
        <strain evidence="1">Wikel colony</strain>
    </source>
</reference>
<name>B7QDI5_IXOSC</name>
<dbReference type="EMBL" id="ABJB011090847">
    <property type="status" value="NOT_ANNOTATED_CDS"/>
    <property type="molecule type" value="Genomic_DNA"/>
</dbReference>
<accession>B7QDI5</accession>
<dbReference type="VEuPathDB" id="VectorBase:ISCW013087"/>
<organism>
    <name type="scientific">Ixodes scapularis</name>
    <name type="common">Black-legged tick</name>
    <name type="synonym">Deer tick</name>
    <dbReference type="NCBI Taxonomy" id="6945"/>
    <lineage>
        <taxon>Eukaryota</taxon>
        <taxon>Metazoa</taxon>
        <taxon>Ecdysozoa</taxon>
        <taxon>Arthropoda</taxon>
        <taxon>Chelicerata</taxon>
        <taxon>Arachnida</taxon>
        <taxon>Acari</taxon>
        <taxon>Parasitiformes</taxon>
        <taxon>Ixodida</taxon>
        <taxon>Ixodoidea</taxon>
        <taxon>Ixodidae</taxon>
        <taxon>Ixodinae</taxon>
        <taxon>Ixodes</taxon>
    </lineage>
</organism>